<comment type="subcellular location">
    <subcellularLocation>
        <location evidence="1">Virion</location>
    </subcellularLocation>
</comment>
<keyword evidence="4" id="KW-1185">Reference proteome</keyword>
<evidence type="ECO:0000259" key="2">
    <source>
        <dbReference type="Pfam" id="PF05065"/>
    </source>
</evidence>
<feature type="domain" description="Phage capsid-like C-terminal" evidence="2">
    <location>
        <begin position="18"/>
        <end position="276"/>
    </location>
</feature>
<dbReference type="Gene3D" id="3.30.2400.10">
    <property type="entry name" value="Major capsid protein gp5"/>
    <property type="match status" value="1"/>
</dbReference>
<reference evidence="4" key="1">
    <citation type="submission" date="2019-06" db="EMBL/GenBank/DDBJ databases">
        <title>Gordonia isolated from sludge of a wastewater treatment plant.</title>
        <authorList>
            <person name="Tamura T."/>
            <person name="Aoyama K."/>
            <person name="Kang Y."/>
            <person name="Saito S."/>
            <person name="Akiyama N."/>
            <person name="Yazawa K."/>
            <person name="Gonoi T."/>
            <person name="Mikami Y."/>
        </authorList>
    </citation>
    <scope>NUCLEOTIDE SEQUENCE [LARGE SCALE GENOMIC DNA]</scope>
    <source>
        <strain evidence="4">NBRC 107696</strain>
    </source>
</reference>
<gene>
    <name evidence="3" type="ORF">nbrc107696_15640</name>
</gene>
<name>A0A7I9V6W6_9ACTN</name>
<protein>
    <recommendedName>
        <fullName evidence="2">Phage capsid-like C-terminal domain-containing protein</fullName>
    </recommendedName>
</protein>
<evidence type="ECO:0000313" key="3">
    <source>
        <dbReference type="EMBL" id="GEE01118.1"/>
    </source>
</evidence>
<evidence type="ECO:0000313" key="4">
    <source>
        <dbReference type="Proteomes" id="UP000444960"/>
    </source>
</evidence>
<dbReference type="SUPFAM" id="SSF56563">
    <property type="entry name" value="Major capsid protein gp5"/>
    <property type="match status" value="1"/>
</dbReference>
<dbReference type="NCBIfam" id="TIGR01554">
    <property type="entry name" value="major_cap_HK97"/>
    <property type="match status" value="1"/>
</dbReference>
<dbReference type="EMBL" id="BJOV01000003">
    <property type="protein sequence ID" value="GEE01118.1"/>
    <property type="molecule type" value="Genomic_DNA"/>
</dbReference>
<accession>A0A7I9V6W6</accession>
<dbReference type="Proteomes" id="UP000444960">
    <property type="component" value="Unassembled WGS sequence"/>
</dbReference>
<proteinExistence type="predicted"/>
<sequence length="278" mass="28953">MATTATHNQILSDATVGQLVIKPLMEQSIAGQALSPLSIATHEIRFPVVSDDPTAGWVAEGAEFAQSTNTLDEVVCTPRKLGGLTVFTSELAADSSPAAQQVIGDGLVRDLSRKIDAALCTDQTGAGAPAGLATLAGVSTLAVATAGFEDIDPFNAADYLSAAANGSITAWIANPTVAAQLTDIKETSTSTRPLLQPDPTNPAVRQILGRPLLVSTQVPAKTVWGIDSRYAHLVIREQASLESDASTFFTSDRIALRAKIRVGFAFTNPAALVKITTA</sequence>
<evidence type="ECO:0000256" key="1">
    <source>
        <dbReference type="ARBA" id="ARBA00004328"/>
    </source>
</evidence>
<comment type="caution">
    <text evidence="3">The sequence shown here is derived from an EMBL/GenBank/DDBJ whole genome shotgun (WGS) entry which is preliminary data.</text>
</comment>
<dbReference type="Pfam" id="PF05065">
    <property type="entry name" value="Phage_capsid"/>
    <property type="match status" value="1"/>
</dbReference>
<dbReference type="InterPro" id="IPR024455">
    <property type="entry name" value="Phage_capsid"/>
</dbReference>
<dbReference type="AlphaFoldDB" id="A0A7I9V6W6"/>
<organism evidence="3 4">
    <name type="scientific">Gordonia spumicola</name>
    <dbReference type="NCBI Taxonomy" id="589161"/>
    <lineage>
        <taxon>Bacteria</taxon>
        <taxon>Bacillati</taxon>
        <taxon>Actinomycetota</taxon>
        <taxon>Actinomycetes</taxon>
        <taxon>Mycobacteriales</taxon>
        <taxon>Gordoniaceae</taxon>
        <taxon>Gordonia</taxon>
    </lineage>
</organism>
<dbReference type="Gene3D" id="3.30.2320.10">
    <property type="entry name" value="hypothetical protein PF0899 domain"/>
    <property type="match status" value="1"/>
</dbReference>
<dbReference type="InterPro" id="IPR054612">
    <property type="entry name" value="Phage_capsid-like_C"/>
</dbReference>